<dbReference type="InterPro" id="IPR024074">
    <property type="entry name" value="AS_cat/multimer_dom_body"/>
</dbReference>
<evidence type="ECO:0000259" key="9">
    <source>
        <dbReference type="Pfam" id="PF00764"/>
    </source>
</evidence>
<evidence type="ECO:0000256" key="8">
    <source>
        <dbReference type="ARBA" id="ARBA00029916"/>
    </source>
</evidence>
<dbReference type="EMBL" id="KL648605">
    <property type="protein sequence ID" value="KEY67697.1"/>
    <property type="molecule type" value="Genomic_DNA"/>
</dbReference>
<evidence type="ECO:0000256" key="3">
    <source>
        <dbReference type="ARBA" id="ARBA00022571"/>
    </source>
</evidence>
<evidence type="ECO:0000256" key="7">
    <source>
        <dbReference type="ARBA" id="ARBA00022840"/>
    </source>
</evidence>
<evidence type="ECO:0000256" key="2">
    <source>
        <dbReference type="ARBA" id="ARBA00012286"/>
    </source>
</evidence>
<proteinExistence type="predicted"/>
<evidence type="ECO:0000313" key="11">
    <source>
        <dbReference type="EMBL" id="KEY67697.1"/>
    </source>
</evidence>
<evidence type="ECO:0000256" key="5">
    <source>
        <dbReference type="ARBA" id="ARBA00022605"/>
    </source>
</evidence>
<dbReference type="OrthoDB" id="1688907at2759"/>
<keyword evidence="4" id="KW-0436">Ligase</keyword>
<dbReference type="Pfam" id="PF20979">
    <property type="entry name" value="Arginosuc_syn_C"/>
    <property type="match status" value="2"/>
</dbReference>
<feature type="domain" description="Arginosuccinate synthase-like N-terminal" evidence="9">
    <location>
        <begin position="5"/>
        <end position="174"/>
    </location>
</feature>
<dbReference type="Gene3D" id="3.90.1260.10">
    <property type="entry name" value="Argininosuccinate synthetase, chain A, domain 2"/>
    <property type="match status" value="2"/>
</dbReference>
<reference evidence="11 12" key="1">
    <citation type="journal article" date="2014" name="BMC Genomics">
        <title>Comparative genome sequencing reveals chemotype-specific gene clusters in the toxigenic black mold Stachybotrys.</title>
        <authorList>
            <person name="Semeiks J."/>
            <person name="Borek D."/>
            <person name="Otwinowski Z."/>
            <person name="Grishin N.V."/>
        </authorList>
    </citation>
    <scope>NUCLEOTIDE SEQUENCE [LARGE SCALE GENOMIC DNA]</scope>
    <source>
        <strain evidence="12">CBS 109288 / IBT 7711</strain>
    </source>
</reference>
<evidence type="ECO:0000256" key="1">
    <source>
        <dbReference type="ARBA" id="ARBA00004967"/>
    </source>
</evidence>
<dbReference type="SUPFAM" id="SSF69864">
    <property type="entry name" value="Argininosuccinate synthetase, C-terminal domain"/>
    <property type="match status" value="1"/>
</dbReference>
<accession>A0A084AQW8</accession>
<dbReference type="FunFam" id="3.40.50.620:FF:000019">
    <property type="entry name" value="Argininosuccinate synthase"/>
    <property type="match status" value="1"/>
</dbReference>
<protein>
    <recommendedName>
        <fullName evidence="2">argininosuccinate synthase</fullName>
        <ecNumber evidence="2">6.3.4.5</ecNumber>
    </recommendedName>
    <alternativeName>
        <fullName evidence="8">Citrulline--aspartate ligase</fullName>
    </alternativeName>
</protein>
<dbReference type="InterPro" id="IPR048267">
    <property type="entry name" value="Arginosuc_syn_N"/>
</dbReference>
<dbReference type="GO" id="GO:0004055">
    <property type="term" value="F:argininosuccinate synthase activity"/>
    <property type="evidence" value="ECO:0007669"/>
    <property type="project" value="UniProtKB-EC"/>
</dbReference>
<dbReference type="GO" id="GO:0006526">
    <property type="term" value="P:L-arginine biosynthetic process"/>
    <property type="evidence" value="ECO:0007669"/>
    <property type="project" value="UniProtKB-UniPathway"/>
</dbReference>
<dbReference type="GO" id="GO:0005737">
    <property type="term" value="C:cytoplasm"/>
    <property type="evidence" value="ECO:0007669"/>
    <property type="project" value="TreeGrafter"/>
</dbReference>
<gene>
    <name evidence="11" type="ORF">S7711_03949</name>
</gene>
<keyword evidence="6" id="KW-0547">Nucleotide-binding</keyword>
<dbReference type="GO" id="GO:0000050">
    <property type="term" value="P:urea cycle"/>
    <property type="evidence" value="ECO:0007669"/>
    <property type="project" value="TreeGrafter"/>
</dbReference>
<dbReference type="NCBIfam" id="NF001770">
    <property type="entry name" value="PRK00509.1"/>
    <property type="match status" value="1"/>
</dbReference>
<dbReference type="PROSITE" id="PS00564">
    <property type="entry name" value="ARGININOSUCCIN_SYN_1"/>
    <property type="match status" value="1"/>
</dbReference>
<comment type="pathway">
    <text evidence="1">Amino-acid biosynthesis; L-arginine biosynthesis; L-arginine from L-ornithine and carbamoyl phosphate: step 2/3.</text>
</comment>
<dbReference type="InterPro" id="IPR023434">
    <property type="entry name" value="Arginosuc_synth_type_1_subfam"/>
</dbReference>
<dbReference type="InterPro" id="IPR014729">
    <property type="entry name" value="Rossmann-like_a/b/a_fold"/>
</dbReference>
<dbReference type="GO" id="GO:0000053">
    <property type="term" value="P:argininosuccinate metabolic process"/>
    <property type="evidence" value="ECO:0007669"/>
    <property type="project" value="TreeGrafter"/>
</dbReference>
<keyword evidence="5" id="KW-0028">Amino-acid biosynthesis</keyword>
<dbReference type="AlphaFoldDB" id="A0A084AQW8"/>
<evidence type="ECO:0000259" key="10">
    <source>
        <dbReference type="Pfam" id="PF20979"/>
    </source>
</evidence>
<dbReference type="InterPro" id="IPR048268">
    <property type="entry name" value="Arginosuc_syn_C"/>
</dbReference>
<evidence type="ECO:0000256" key="6">
    <source>
        <dbReference type="ARBA" id="ARBA00022741"/>
    </source>
</evidence>
<dbReference type="InterPro" id="IPR018223">
    <property type="entry name" value="Arginosuc_synth_CS"/>
</dbReference>
<evidence type="ECO:0000256" key="4">
    <source>
        <dbReference type="ARBA" id="ARBA00022598"/>
    </source>
</evidence>
<keyword evidence="3" id="KW-0055">Arginine biosynthesis</keyword>
<dbReference type="Proteomes" id="UP000028045">
    <property type="component" value="Unassembled WGS sequence"/>
</dbReference>
<dbReference type="PANTHER" id="PTHR11587:SF2">
    <property type="entry name" value="ARGININOSUCCINATE SYNTHASE"/>
    <property type="match status" value="1"/>
</dbReference>
<dbReference type="CDD" id="cd01999">
    <property type="entry name" value="ASS"/>
    <property type="match status" value="1"/>
</dbReference>
<dbReference type="EC" id="6.3.4.5" evidence="2"/>
<organism evidence="11 12">
    <name type="scientific">Stachybotrys chartarum (strain CBS 109288 / IBT 7711)</name>
    <name type="common">Toxic black mold</name>
    <name type="synonym">Stilbospora chartarum</name>
    <dbReference type="NCBI Taxonomy" id="1280523"/>
    <lineage>
        <taxon>Eukaryota</taxon>
        <taxon>Fungi</taxon>
        <taxon>Dikarya</taxon>
        <taxon>Ascomycota</taxon>
        <taxon>Pezizomycotina</taxon>
        <taxon>Sordariomycetes</taxon>
        <taxon>Hypocreomycetidae</taxon>
        <taxon>Hypocreales</taxon>
        <taxon>Stachybotryaceae</taxon>
        <taxon>Stachybotrys</taxon>
    </lineage>
</organism>
<dbReference type="NCBIfam" id="TIGR00032">
    <property type="entry name" value="argG"/>
    <property type="match status" value="1"/>
</dbReference>
<dbReference type="Pfam" id="PF00764">
    <property type="entry name" value="Arginosuc_synth"/>
    <property type="match status" value="1"/>
</dbReference>
<keyword evidence="7" id="KW-0067">ATP-binding</keyword>
<dbReference type="SUPFAM" id="SSF52402">
    <property type="entry name" value="Adenine nucleotide alpha hydrolases-like"/>
    <property type="match status" value="1"/>
</dbReference>
<feature type="domain" description="Arginosuccinate synthase C-terminal" evidence="10">
    <location>
        <begin position="183"/>
        <end position="270"/>
    </location>
</feature>
<sequence length="438" mass="49163">MAPERVCLAYSGGLDTSTILRYLVLQGYEVVCFLADCGQEEDFEAVKSKALKLGAERMIIQDVQQELIDELVWPAIQCNAIYEDRYLLGTSLARPVIARAMVKVAKENNCTILSHGCCLDSVLTSSPSQVRFELAWKACDPTLKVLAPWRMPEFYNRFAGRADLLKFAEEQNIPVSSTPKAPWSMDDNIIHCSYEAGILEQTDKEPPKDMWKRTVDPMTAPDKPTPFTVHFAKGVPVKLEVEGKVVTGSLEIFKEANEIGRANGEARIQTALDWVHTDMIPGIGRVDIVESRFIGLKSRGCYDTPGLTILRQAHLDLEGLVMDSKVRAIRDRLSHDWSTAIYNGMYFTPEREFVEHAIKFSQRQVDGKVDLVAYKGCAYVVGRSSETSNLYSEDESSMDTLDMDWTPQDTTGFIAIQGIRIQKYGERKIKDGEPLTRA</sequence>
<evidence type="ECO:0000313" key="12">
    <source>
        <dbReference type="Proteomes" id="UP000028045"/>
    </source>
</evidence>
<dbReference type="PANTHER" id="PTHR11587">
    <property type="entry name" value="ARGININOSUCCINATE SYNTHASE"/>
    <property type="match status" value="1"/>
</dbReference>
<name>A0A084AQW8_STACB</name>
<dbReference type="UniPathway" id="UPA00068">
    <property type="reaction ID" value="UER00113"/>
</dbReference>
<dbReference type="Gene3D" id="3.40.50.620">
    <property type="entry name" value="HUPs"/>
    <property type="match status" value="1"/>
</dbReference>
<keyword evidence="12" id="KW-1185">Reference proteome</keyword>
<dbReference type="InterPro" id="IPR001518">
    <property type="entry name" value="Arginosuc_synth"/>
</dbReference>
<feature type="domain" description="Arginosuccinate synthase C-terminal" evidence="10">
    <location>
        <begin position="282"/>
        <end position="424"/>
    </location>
</feature>
<dbReference type="HOGENOM" id="CLU_032784_4_2_1"/>
<dbReference type="GO" id="GO:0005524">
    <property type="term" value="F:ATP binding"/>
    <property type="evidence" value="ECO:0007669"/>
    <property type="project" value="UniProtKB-KW"/>
</dbReference>